<dbReference type="EC" id="2.7.7.68" evidence="1"/>
<sequence length="224" mass="24439">MTLRQLGIFAKYWKAGQVKTRLAKGVGKAAASQLYRCFVERLAARFQNTADRRVLYYSPPERREAFALLAGADWKIAPQSGDDLGERMKAYFDEAFAAGAEQVVLIGSDSPTLPIAYVDAAFEQLHEHPVVLGPSDDGGYYLIGARGATPPIFDQIAWSTAEVWPQTLQHLAAAGMTFGETPAYYDIDTVADLPRLQTDLAGDNHPGDQHLQRLIAASLNGVQA</sequence>
<dbReference type="SUPFAM" id="SSF53448">
    <property type="entry name" value="Nucleotide-diphospho-sugar transferases"/>
    <property type="match status" value="1"/>
</dbReference>
<keyword evidence="1" id="KW-0548">Nucleotidyltransferase</keyword>
<keyword evidence="1" id="KW-0808">Transferase</keyword>
<proteinExistence type="predicted"/>
<dbReference type="PANTHER" id="PTHR36529">
    <property type="entry name" value="SLL1095 PROTEIN"/>
    <property type="match status" value="1"/>
</dbReference>
<dbReference type="RefSeq" id="WP_197442736.1">
    <property type="nucleotide sequence ID" value="NZ_CP036433.1"/>
</dbReference>
<accession>A0A518E329</accession>
<dbReference type="KEGG" id="lcre:Pla8534_63630"/>
<organism evidence="1 2">
    <name type="scientific">Lignipirellula cremea</name>
    <dbReference type="NCBI Taxonomy" id="2528010"/>
    <lineage>
        <taxon>Bacteria</taxon>
        <taxon>Pseudomonadati</taxon>
        <taxon>Planctomycetota</taxon>
        <taxon>Planctomycetia</taxon>
        <taxon>Pirellulales</taxon>
        <taxon>Pirellulaceae</taxon>
        <taxon>Lignipirellula</taxon>
    </lineage>
</organism>
<dbReference type="Pfam" id="PF09837">
    <property type="entry name" value="DUF2064"/>
    <property type="match status" value="1"/>
</dbReference>
<reference evidence="1 2" key="1">
    <citation type="submission" date="2019-02" db="EMBL/GenBank/DDBJ databases">
        <title>Deep-cultivation of Planctomycetes and their phenomic and genomic characterization uncovers novel biology.</title>
        <authorList>
            <person name="Wiegand S."/>
            <person name="Jogler M."/>
            <person name="Boedeker C."/>
            <person name="Pinto D."/>
            <person name="Vollmers J."/>
            <person name="Rivas-Marin E."/>
            <person name="Kohn T."/>
            <person name="Peeters S.H."/>
            <person name="Heuer A."/>
            <person name="Rast P."/>
            <person name="Oberbeckmann S."/>
            <person name="Bunk B."/>
            <person name="Jeske O."/>
            <person name="Meyerdierks A."/>
            <person name="Storesund J.E."/>
            <person name="Kallscheuer N."/>
            <person name="Luecker S."/>
            <person name="Lage O.M."/>
            <person name="Pohl T."/>
            <person name="Merkel B.J."/>
            <person name="Hornburger P."/>
            <person name="Mueller R.-W."/>
            <person name="Bruemmer F."/>
            <person name="Labrenz M."/>
            <person name="Spormann A.M."/>
            <person name="Op den Camp H."/>
            <person name="Overmann J."/>
            <person name="Amann R."/>
            <person name="Jetten M.S.M."/>
            <person name="Mascher T."/>
            <person name="Medema M.H."/>
            <person name="Devos D.P."/>
            <person name="Kaster A.-K."/>
            <person name="Ovreas L."/>
            <person name="Rohde M."/>
            <person name="Galperin M.Y."/>
            <person name="Jogler C."/>
        </authorList>
    </citation>
    <scope>NUCLEOTIDE SEQUENCE [LARGE SCALE GENOMIC DNA]</scope>
    <source>
        <strain evidence="1 2">Pla85_3_4</strain>
    </source>
</reference>
<keyword evidence="2" id="KW-1185">Reference proteome</keyword>
<protein>
    <submittedName>
        <fullName evidence="1">2-phospho-L-lactate guanylyltransferase</fullName>
        <ecNumber evidence="1">2.7.7.68</ecNumber>
    </submittedName>
</protein>
<dbReference type="PANTHER" id="PTHR36529:SF1">
    <property type="entry name" value="GLYCOSYLTRANSFERASE"/>
    <property type="match status" value="1"/>
</dbReference>
<gene>
    <name evidence="1" type="primary">cofC</name>
    <name evidence="1" type="ORF">Pla8534_63630</name>
</gene>
<evidence type="ECO:0000313" key="2">
    <source>
        <dbReference type="Proteomes" id="UP000317648"/>
    </source>
</evidence>
<dbReference type="InterPro" id="IPR018641">
    <property type="entry name" value="Trfase_1_rSAM/seldom-assoc"/>
</dbReference>
<dbReference type="NCBIfam" id="TIGR04282">
    <property type="entry name" value="glyco_like_cofC"/>
    <property type="match status" value="1"/>
</dbReference>
<dbReference type="GO" id="GO:0043814">
    <property type="term" value="F:phospholactate guanylyltransferase activity"/>
    <property type="evidence" value="ECO:0007669"/>
    <property type="project" value="UniProtKB-EC"/>
</dbReference>
<dbReference type="EMBL" id="CP036433">
    <property type="protein sequence ID" value="QDU98494.1"/>
    <property type="molecule type" value="Genomic_DNA"/>
</dbReference>
<dbReference type="Proteomes" id="UP000317648">
    <property type="component" value="Chromosome"/>
</dbReference>
<name>A0A518E329_9BACT</name>
<evidence type="ECO:0000313" key="1">
    <source>
        <dbReference type="EMBL" id="QDU98494.1"/>
    </source>
</evidence>
<dbReference type="InterPro" id="IPR029044">
    <property type="entry name" value="Nucleotide-diphossugar_trans"/>
</dbReference>
<dbReference type="Gene3D" id="3.90.550.10">
    <property type="entry name" value="Spore Coat Polysaccharide Biosynthesis Protein SpsA, Chain A"/>
    <property type="match status" value="1"/>
</dbReference>
<dbReference type="AlphaFoldDB" id="A0A518E329"/>